<gene>
    <name evidence="3" type="ORF">METZ01_LOCUS275721</name>
</gene>
<dbReference type="InterPro" id="IPR014755">
    <property type="entry name" value="Cu-Rt/internalin_Ig-like"/>
</dbReference>
<name>A0A382KIQ2_9ZZZZ</name>
<dbReference type="InterPro" id="IPR032812">
    <property type="entry name" value="SbsA_Ig"/>
</dbReference>
<reference evidence="3" key="1">
    <citation type="submission" date="2018-05" db="EMBL/GenBank/DDBJ databases">
        <authorList>
            <person name="Lanie J.A."/>
            <person name="Ng W.-L."/>
            <person name="Kazmierczak K.M."/>
            <person name="Andrzejewski T.M."/>
            <person name="Davidsen T.M."/>
            <person name="Wayne K.J."/>
            <person name="Tettelin H."/>
            <person name="Glass J.I."/>
            <person name="Rusch D."/>
            <person name="Podicherti R."/>
            <person name="Tsui H.-C.T."/>
            <person name="Winkler M.E."/>
        </authorList>
    </citation>
    <scope>NUCLEOTIDE SEQUENCE</scope>
</reference>
<evidence type="ECO:0000313" key="3">
    <source>
        <dbReference type="EMBL" id="SVC22867.1"/>
    </source>
</evidence>
<dbReference type="Pfam" id="PF13205">
    <property type="entry name" value="Big_5"/>
    <property type="match status" value="1"/>
</dbReference>
<evidence type="ECO:0000256" key="1">
    <source>
        <dbReference type="ARBA" id="ARBA00022729"/>
    </source>
</evidence>
<accession>A0A382KIQ2</accession>
<feature type="domain" description="SbsA Ig-like" evidence="2">
    <location>
        <begin position="286"/>
        <end position="397"/>
    </location>
</feature>
<evidence type="ECO:0000259" key="2">
    <source>
        <dbReference type="Pfam" id="PF13205"/>
    </source>
</evidence>
<dbReference type="AlphaFoldDB" id="A0A382KIQ2"/>
<keyword evidence="1" id="KW-0732">Signal</keyword>
<dbReference type="EMBL" id="UINC01080173">
    <property type="protein sequence ID" value="SVC22867.1"/>
    <property type="molecule type" value="Genomic_DNA"/>
</dbReference>
<organism evidence="3">
    <name type="scientific">marine metagenome</name>
    <dbReference type="NCBI Taxonomy" id="408172"/>
    <lineage>
        <taxon>unclassified sequences</taxon>
        <taxon>metagenomes</taxon>
        <taxon>ecological metagenomes</taxon>
    </lineage>
</organism>
<sequence length="420" mass="45692">MFGMIPFFLFSGCGDLEPEMQDTRSVVLKMDFNQRSSSRSSQTPQDDDVNSHKTHLILALNLKELDSQPALKELSINYRNYDSITARKLMNPLDKTVFLEIPINTQMKIFAFLFKKDYTIPQLKEMDVDVPEAPEVGYYGQLTTVSGVQSQTFSIDANTNILSLGITLKSAGTDIGEDDPGFPPDITIPTMLLPYIEQVFAVTFPTSNSTPNYTFASTKAGSISYGGSCYSATIIATIGNNTIVFNALIDGYYDDCTIKVTDSDGNESNTLTIPPFTVDTTVQYTPAPTVTFSPANGAIGVDISGNITITFSEAVRNSINNTELTDSNIDSHITLKYNDASGSNINFDATINTDKKVITINPTSNLFYSQAVYLAIGATLEDYADNPITAANATFTTAMDPSLEAYYPFNGNANDESGNS</sequence>
<feature type="non-terminal residue" evidence="3">
    <location>
        <position position="420"/>
    </location>
</feature>
<proteinExistence type="predicted"/>
<dbReference type="Gene3D" id="2.60.40.1220">
    <property type="match status" value="1"/>
</dbReference>
<protein>
    <recommendedName>
        <fullName evidence="2">SbsA Ig-like domain-containing protein</fullName>
    </recommendedName>
</protein>